<keyword evidence="6" id="KW-1185">Reference proteome</keyword>
<evidence type="ECO:0000259" key="4">
    <source>
        <dbReference type="Pfam" id="PF13354"/>
    </source>
</evidence>
<dbReference type="GO" id="GO:0046677">
    <property type="term" value="P:response to antibiotic"/>
    <property type="evidence" value="ECO:0007669"/>
    <property type="project" value="InterPro"/>
</dbReference>
<evidence type="ECO:0000256" key="3">
    <source>
        <dbReference type="SAM" id="SignalP"/>
    </source>
</evidence>
<dbReference type="GO" id="GO:0030655">
    <property type="term" value="P:beta-lactam antibiotic catabolic process"/>
    <property type="evidence" value="ECO:0007669"/>
    <property type="project" value="InterPro"/>
</dbReference>
<keyword evidence="3" id="KW-0732">Signal</keyword>
<feature type="domain" description="Beta-lactamase class A catalytic" evidence="4">
    <location>
        <begin position="52"/>
        <end position="247"/>
    </location>
</feature>
<evidence type="ECO:0000256" key="2">
    <source>
        <dbReference type="ARBA" id="ARBA00030171"/>
    </source>
</evidence>
<dbReference type="PROSITE" id="PS51318">
    <property type="entry name" value="TAT"/>
    <property type="match status" value="1"/>
</dbReference>
<dbReference type="GO" id="GO:0008800">
    <property type="term" value="F:beta-lactamase activity"/>
    <property type="evidence" value="ECO:0007669"/>
    <property type="project" value="InterPro"/>
</dbReference>
<dbReference type="InterPro" id="IPR000871">
    <property type="entry name" value="Beta-lactam_class-A"/>
</dbReference>
<organism evidence="5 6">
    <name type="scientific">Saccharothrix coeruleofusca</name>
    <dbReference type="NCBI Taxonomy" id="33919"/>
    <lineage>
        <taxon>Bacteria</taxon>
        <taxon>Bacillati</taxon>
        <taxon>Actinomycetota</taxon>
        <taxon>Actinomycetes</taxon>
        <taxon>Pseudonocardiales</taxon>
        <taxon>Pseudonocardiaceae</taxon>
        <taxon>Saccharothrix</taxon>
    </lineage>
</organism>
<gene>
    <name evidence="5" type="ORF">GCM10010185_11060</name>
</gene>
<feature type="chain" id="PRO_5036835871" description="Beta-lactamase" evidence="3">
    <location>
        <begin position="29"/>
        <end position="338"/>
    </location>
</feature>
<feature type="signal peptide" evidence="3">
    <location>
        <begin position="1"/>
        <end position="28"/>
    </location>
</feature>
<sequence length="338" mass="36245">MPITRRRLLTACGAAGASLLLPAAPALAAPRGAAPDDWLGWFRAHPRDVAVVLDDGRGGRVAHRPHEPQPLASAVKVVHLAGYELAGLDPEERVRVGDWERYYLPLDGGAHPAALAELGIPATNGMTADDPNHEVRLDDLVAAMIRHSDNAAADYLRHRLGEAPLRAAAARCGWPDAPAPWILGDMLRLVLGRPVSVERYVRDPQLQLEVIGRFPDIPATYQGQVPWARTTWRGTAAGLHKTHRAIAGGRFPRARAHLEAGRQLPDGVAGIGLKGGSLAGVLTLGCAVRWADGRVGSAAVLVQEVDEERFAAVGELFDLVLRALLEQAALREFQVVLS</sequence>
<evidence type="ECO:0000256" key="1">
    <source>
        <dbReference type="ARBA" id="ARBA00018879"/>
    </source>
</evidence>
<accession>A0A918AIH8</accession>
<dbReference type="InterPro" id="IPR045155">
    <property type="entry name" value="Beta-lactam_cat"/>
</dbReference>
<dbReference type="AlphaFoldDB" id="A0A918AIH8"/>
<comment type="caution">
    <text evidence="5">The sequence shown here is derived from an EMBL/GenBank/DDBJ whole genome shotgun (WGS) entry which is preliminary data.</text>
</comment>
<evidence type="ECO:0000313" key="6">
    <source>
        <dbReference type="Proteomes" id="UP000639606"/>
    </source>
</evidence>
<dbReference type="Pfam" id="PF13354">
    <property type="entry name" value="Beta-lactamase2"/>
    <property type="match status" value="1"/>
</dbReference>
<reference evidence="5" key="2">
    <citation type="submission" date="2020-09" db="EMBL/GenBank/DDBJ databases">
        <authorList>
            <person name="Sun Q."/>
            <person name="Ohkuma M."/>
        </authorList>
    </citation>
    <scope>NUCLEOTIDE SEQUENCE</scope>
    <source>
        <strain evidence="5">JCM 3313</strain>
    </source>
</reference>
<evidence type="ECO:0000313" key="5">
    <source>
        <dbReference type="EMBL" id="GGP41612.1"/>
    </source>
</evidence>
<dbReference type="InterPro" id="IPR012338">
    <property type="entry name" value="Beta-lactam/transpept-like"/>
</dbReference>
<protein>
    <recommendedName>
        <fullName evidence="1">Beta-lactamase</fullName>
    </recommendedName>
    <alternativeName>
        <fullName evidence="2">Penicillinase</fullName>
    </alternativeName>
</protein>
<dbReference type="RefSeq" id="WP_189221976.1">
    <property type="nucleotide sequence ID" value="NZ_BMRG01000002.1"/>
</dbReference>
<dbReference type="SUPFAM" id="SSF56601">
    <property type="entry name" value="beta-lactamase/transpeptidase-like"/>
    <property type="match status" value="1"/>
</dbReference>
<dbReference type="EMBL" id="BMRG01000002">
    <property type="protein sequence ID" value="GGP41612.1"/>
    <property type="molecule type" value="Genomic_DNA"/>
</dbReference>
<name>A0A918AIH8_9PSEU</name>
<dbReference type="Proteomes" id="UP000639606">
    <property type="component" value="Unassembled WGS sequence"/>
</dbReference>
<reference evidence="5" key="1">
    <citation type="journal article" date="2014" name="Int. J. Syst. Evol. Microbiol.">
        <title>Complete genome sequence of Corynebacterium casei LMG S-19264T (=DSM 44701T), isolated from a smear-ripened cheese.</title>
        <authorList>
            <consortium name="US DOE Joint Genome Institute (JGI-PGF)"/>
            <person name="Walter F."/>
            <person name="Albersmeier A."/>
            <person name="Kalinowski J."/>
            <person name="Ruckert C."/>
        </authorList>
    </citation>
    <scope>NUCLEOTIDE SEQUENCE</scope>
    <source>
        <strain evidence="5">JCM 3313</strain>
    </source>
</reference>
<dbReference type="InterPro" id="IPR006311">
    <property type="entry name" value="TAT_signal"/>
</dbReference>
<dbReference type="Gene3D" id="3.40.710.10">
    <property type="entry name" value="DD-peptidase/beta-lactamase superfamily"/>
    <property type="match status" value="1"/>
</dbReference>
<proteinExistence type="predicted"/>
<dbReference type="PANTHER" id="PTHR35333">
    <property type="entry name" value="BETA-LACTAMASE"/>
    <property type="match status" value="1"/>
</dbReference>
<dbReference type="PANTHER" id="PTHR35333:SF3">
    <property type="entry name" value="BETA-LACTAMASE-TYPE TRANSPEPTIDASE FOLD CONTAINING PROTEIN"/>
    <property type="match status" value="1"/>
</dbReference>